<evidence type="ECO:0000313" key="3">
    <source>
        <dbReference type="EMBL" id="KAK3085109.1"/>
    </source>
</evidence>
<protein>
    <recommendedName>
        <fullName evidence="2">Reverse transcriptase domain-containing protein</fullName>
    </recommendedName>
</protein>
<accession>A0AA88XGS4</accession>
<reference evidence="3" key="1">
    <citation type="submission" date="2019-08" db="EMBL/GenBank/DDBJ databases">
        <title>The improved chromosome-level genome for the pearl oyster Pinctada fucata martensii using PacBio sequencing and Hi-C.</title>
        <authorList>
            <person name="Zheng Z."/>
        </authorList>
    </citation>
    <scope>NUCLEOTIDE SEQUENCE</scope>
    <source>
        <strain evidence="3">ZZ-2019</strain>
        <tissue evidence="3">Adductor muscle</tissue>
    </source>
</reference>
<evidence type="ECO:0000256" key="1">
    <source>
        <dbReference type="SAM" id="MobiDB-lite"/>
    </source>
</evidence>
<gene>
    <name evidence="3" type="ORF">FSP39_024511</name>
</gene>
<dbReference type="EMBL" id="VSWD01000013">
    <property type="protein sequence ID" value="KAK3085109.1"/>
    <property type="molecule type" value="Genomic_DNA"/>
</dbReference>
<dbReference type="AlphaFoldDB" id="A0AA88XGS4"/>
<feature type="region of interest" description="Disordered" evidence="1">
    <location>
        <begin position="526"/>
        <end position="574"/>
    </location>
</feature>
<evidence type="ECO:0000259" key="2">
    <source>
        <dbReference type="PROSITE" id="PS50878"/>
    </source>
</evidence>
<evidence type="ECO:0000313" key="4">
    <source>
        <dbReference type="Proteomes" id="UP001186944"/>
    </source>
</evidence>
<feature type="compositionally biased region" description="Basic and acidic residues" evidence="1">
    <location>
        <begin position="373"/>
        <end position="382"/>
    </location>
</feature>
<name>A0AA88XGS4_PINIB</name>
<sequence length="574" mass="63447">MYTTLPHDKINDQLSKLIKWCYNREGKIYICTSESKGFFSATEYKSYKSWSCSDLCSALSFLLDNIYVRFGENLYKQVVGIPMGTNCAPLVADLFLYTYEKEFIQNLQKQRKHDDVKCFTGTSRYLDDILTIDNPVFEKYKDVIYPQELTLNKANFTDTETPFLDLNIKIVNGEIHTSVYDKRDDFGFNIVNFPWLDGDVPRLPSYGIYISQLIRRLHAIVNLKLHLLSVGQDTESTTETVTYPFPDVPGAPAGMPLPTEVDAFSDVPLDTPLESLPNEVVNDIVSDIDPLPNNPINENAEEKEATDTAIIGTTTTSLITSSGTPETTVPTVQANITTVAANFDPSFLADNSNKNDLMLISEPSDTQPMSDKSFTDVDGKNRTTSDMTLEETYEGNFTEIEIFPVNQTKNYTTFSADTVIDGQDSFSRNTTPVYVGTDPSSADSTIAGETTTIGTPTNTVYETTTIVPQIDIQSTTPVQSEDAATQSVTVVNEANIEDYLITRPRIGTSVDTITVDVGNINKYVTTRQKQPTKPSFIDTADSMPDLVGPPPPPPYDILNADANQGQGAGDQLTI</sequence>
<dbReference type="PANTHER" id="PTHR21301:SF10">
    <property type="entry name" value="REVERSE TRANSCRIPTASE DOMAIN-CONTAINING PROTEIN"/>
    <property type="match status" value="1"/>
</dbReference>
<feature type="compositionally biased region" description="Polar residues" evidence="1">
    <location>
        <begin position="363"/>
        <end position="372"/>
    </location>
</feature>
<keyword evidence="4" id="KW-1185">Reference proteome</keyword>
<dbReference type="Proteomes" id="UP001186944">
    <property type="component" value="Unassembled WGS sequence"/>
</dbReference>
<dbReference type="InterPro" id="IPR000477">
    <property type="entry name" value="RT_dom"/>
</dbReference>
<organism evidence="3 4">
    <name type="scientific">Pinctada imbricata</name>
    <name type="common">Atlantic pearl-oyster</name>
    <name type="synonym">Pinctada martensii</name>
    <dbReference type="NCBI Taxonomy" id="66713"/>
    <lineage>
        <taxon>Eukaryota</taxon>
        <taxon>Metazoa</taxon>
        <taxon>Spiralia</taxon>
        <taxon>Lophotrochozoa</taxon>
        <taxon>Mollusca</taxon>
        <taxon>Bivalvia</taxon>
        <taxon>Autobranchia</taxon>
        <taxon>Pteriomorphia</taxon>
        <taxon>Pterioida</taxon>
        <taxon>Pterioidea</taxon>
        <taxon>Pteriidae</taxon>
        <taxon>Pinctada</taxon>
    </lineage>
</organism>
<dbReference type="PROSITE" id="PS50878">
    <property type="entry name" value="RT_POL"/>
    <property type="match status" value="1"/>
</dbReference>
<dbReference type="PANTHER" id="PTHR21301">
    <property type="entry name" value="REVERSE TRANSCRIPTASE"/>
    <property type="match status" value="1"/>
</dbReference>
<feature type="domain" description="Reverse transcriptase" evidence="2">
    <location>
        <begin position="1"/>
        <end position="190"/>
    </location>
</feature>
<comment type="caution">
    <text evidence="3">The sequence shown here is derived from an EMBL/GenBank/DDBJ whole genome shotgun (WGS) entry which is preliminary data.</text>
</comment>
<feature type="region of interest" description="Disordered" evidence="1">
    <location>
        <begin position="361"/>
        <end position="382"/>
    </location>
</feature>
<proteinExistence type="predicted"/>